<evidence type="ECO:0000313" key="2">
    <source>
        <dbReference type="EMBL" id="QEH32507.1"/>
    </source>
</evidence>
<sequence>MVFDPLYMLMMLPGMLIAGWAQAKIASAYREGSRYRASSGATGAQAAAAIMRAEGIENVPIEPVAGQLTDHYDPSKKVLRLSETNYEYNTLAAVGVAAHEAGHALQDAHHYPLMTVRNLIVPLASFGSNFAIMALVVGMMARSMWFIWLGIILFSTTVVFQLVNLPVEFDASRRARKELQRTGLISPEEDRVVGKVLNAAAMTYVAATLTSIFQLLYFFLRARGSSSGRRDDYV</sequence>
<dbReference type="Pfam" id="PF04298">
    <property type="entry name" value="Zn_peptidase_2"/>
    <property type="match status" value="1"/>
</dbReference>
<dbReference type="EMBL" id="CP042997">
    <property type="protein sequence ID" value="QEH32507.1"/>
    <property type="molecule type" value="Genomic_DNA"/>
</dbReference>
<accession>A0A5B9VX34</accession>
<dbReference type="OrthoDB" id="9784298at2"/>
<dbReference type="PANTHER" id="PTHR36434:SF1">
    <property type="entry name" value="MEMBRANE PROTEASE YUGP-RELATED"/>
    <property type="match status" value="1"/>
</dbReference>
<reference evidence="2 3" key="1">
    <citation type="submission" date="2019-08" db="EMBL/GenBank/DDBJ databases">
        <title>Deep-cultivation of Planctomycetes and their phenomic and genomic characterization uncovers novel biology.</title>
        <authorList>
            <person name="Wiegand S."/>
            <person name="Jogler M."/>
            <person name="Boedeker C."/>
            <person name="Pinto D."/>
            <person name="Vollmers J."/>
            <person name="Rivas-Marin E."/>
            <person name="Kohn T."/>
            <person name="Peeters S.H."/>
            <person name="Heuer A."/>
            <person name="Rast P."/>
            <person name="Oberbeckmann S."/>
            <person name="Bunk B."/>
            <person name="Jeske O."/>
            <person name="Meyerdierks A."/>
            <person name="Storesund J.E."/>
            <person name="Kallscheuer N."/>
            <person name="Luecker S."/>
            <person name="Lage O.M."/>
            <person name="Pohl T."/>
            <person name="Merkel B.J."/>
            <person name="Hornburger P."/>
            <person name="Mueller R.-W."/>
            <person name="Bruemmer F."/>
            <person name="Labrenz M."/>
            <person name="Spormann A.M."/>
            <person name="Op den Camp H."/>
            <person name="Overmann J."/>
            <person name="Amann R."/>
            <person name="Jetten M.S.M."/>
            <person name="Mascher T."/>
            <person name="Medema M.H."/>
            <person name="Devos D.P."/>
            <person name="Kaster A.-K."/>
            <person name="Ovreas L."/>
            <person name="Rohde M."/>
            <person name="Galperin M.Y."/>
            <person name="Jogler C."/>
        </authorList>
    </citation>
    <scope>NUCLEOTIDE SEQUENCE [LARGE SCALE GENOMIC DNA]</scope>
    <source>
        <strain evidence="2 3">OJF2</strain>
    </source>
</reference>
<keyword evidence="3" id="KW-1185">Reference proteome</keyword>
<feature type="transmembrane region" description="Helical" evidence="1">
    <location>
        <begin position="119"/>
        <end position="139"/>
    </location>
</feature>
<evidence type="ECO:0000256" key="1">
    <source>
        <dbReference type="SAM" id="Phobius"/>
    </source>
</evidence>
<name>A0A5B9VX34_9BACT</name>
<keyword evidence="1" id="KW-0472">Membrane</keyword>
<organism evidence="2 3">
    <name type="scientific">Aquisphaera giovannonii</name>
    <dbReference type="NCBI Taxonomy" id="406548"/>
    <lineage>
        <taxon>Bacteria</taxon>
        <taxon>Pseudomonadati</taxon>
        <taxon>Planctomycetota</taxon>
        <taxon>Planctomycetia</taxon>
        <taxon>Isosphaerales</taxon>
        <taxon>Isosphaeraceae</taxon>
        <taxon>Aquisphaera</taxon>
    </lineage>
</organism>
<gene>
    <name evidence="2" type="ORF">OJF2_09840</name>
</gene>
<dbReference type="RefSeq" id="WP_148591750.1">
    <property type="nucleotide sequence ID" value="NZ_CP042997.1"/>
</dbReference>
<feature type="transmembrane region" description="Helical" evidence="1">
    <location>
        <begin position="196"/>
        <end position="220"/>
    </location>
</feature>
<keyword evidence="1" id="KW-1133">Transmembrane helix</keyword>
<dbReference type="InterPro" id="IPR007395">
    <property type="entry name" value="Zn_peptidase_2"/>
</dbReference>
<proteinExistence type="predicted"/>
<dbReference type="PANTHER" id="PTHR36434">
    <property type="entry name" value="MEMBRANE PROTEASE YUGP-RELATED"/>
    <property type="match status" value="1"/>
</dbReference>
<dbReference type="AlphaFoldDB" id="A0A5B9VX34"/>
<evidence type="ECO:0000313" key="3">
    <source>
        <dbReference type="Proteomes" id="UP000324233"/>
    </source>
</evidence>
<protein>
    <submittedName>
        <fullName evidence="2">Neutral zinc metallopeptidase</fullName>
    </submittedName>
</protein>
<dbReference type="KEGG" id="agv:OJF2_09840"/>
<feature type="transmembrane region" description="Helical" evidence="1">
    <location>
        <begin position="145"/>
        <end position="167"/>
    </location>
</feature>
<keyword evidence="1" id="KW-0812">Transmembrane</keyword>
<dbReference type="Proteomes" id="UP000324233">
    <property type="component" value="Chromosome"/>
</dbReference>
<feature type="transmembrane region" description="Helical" evidence="1">
    <location>
        <begin position="6"/>
        <end position="26"/>
    </location>
</feature>